<accession>A0A5R9ANH5</accession>
<dbReference type="AlphaFoldDB" id="A0A5R9ANH5"/>
<dbReference type="OrthoDB" id="4965038at2"/>
<dbReference type="EMBL" id="VAWA01000001">
    <property type="protein sequence ID" value="TLP79999.1"/>
    <property type="molecule type" value="Genomic_DNA"/>
</dbReference>
<evidence type="ECO:0000313" key="2">
    <source>
        <dbReference type="Proteomes" id="UP000306544"/>
    </source>
</evidence>
<keyword evidence="2" id="KW-1185">Reference proteome</keyword>
<organism evidence="1 2">
    <name type="scientific">Nesterenkonia sphaerica</name>
    <dbReference type="NCBI Taxonomy" id="1804988"/>
    <lineage>
        <taxon>Bacteria</taxon>
        <taxon>Bacillati</taxon>
        <taxon>Actinomycetota</taxon>
        <taxon>Actinomycetes</taxon>
        <taxon>Micrococcales</taxon>
        <taxon>Micrococcaceae</taxon>
        <taxon>Nesterenkonia</taxon>
    </lineage>
</organism>
<gene>
    <name evidence="1" type="ORF">FEF27_01045</name>
</gene>
<sequence>MNNQSTSEDVALAAGQYDQVAKAASAGIMSHRLVEDAVVEISGMPGSLTIRLRCTLLSQEDSTCVISHISEQLLPDVEKILGEPFATHDLSFTVADRS</sequence>
<proteinExistence type="predicted"/>
<dbReference type="RefSeq" id="WP_138168961.1">
    <property type="nucleotide sequence ID" value="NZ_VAWA01000001.1"/>
</dbReference>
<evidence type="ECO:0000313" key="1">
    <source>
        <dbReference type="EMBL" id="TLP79999.1"/>
    </source>
</evidence>
<reference evidence="1 2" key="1">
    <citation type="submission" date="2019-05" db="EMBL/GenBank/DDBJ databases">
        <title>Nesterenkonia sp. GY239, isolated from the Southern Atlantic Ocean.</title>
        <authorList>
            <person name="Zhang G."/>
        </authorList>
    </citation>
    <scope>NUCLEOTIDE SEQUENCE [LARGE SCALE GENOMIC DNA]</scope>
    <source>
        <strain evidence="1 2">GY239</strain>
    </source>
</reference>
<name>A0A5R9ANH5_9MICC</name>
<comment type="caution">
    <text evidence="1">The sequence shown here is derived from an EMBL/GenBank/DDBJ whole genome shotgun (WGS) entry which is preliminary data.</text>
</comment>
<protein>
    <recommendedName>
        <fullName evidence="3">Asp23/Gls24 family envelope stress response protein</fullName>
    </recommendedName>
</protein>
<evidence type="ECO:0008006" key="3">
    <source>
        <dbReference type="Google" id="ProtNLM"/>
    </source>
</evidence>
<dbReference type="Proteomes" id="UP000306544">
    <property type="component" value="Unassembled WGS sequence"/>
</dbReference>